<dbReference type="GO" id="GO:0003824">
    <property type="term" value="F:catalytic activity"/>
    <property type="evidence" value="ECO:0007669"/>
    <property type="project" value="InterPro"/>
</dbReference>
<evidence type="ECO:0000313" key="3">
    <source>
        <dbReference type="EnsemblMetazoa" id="KAF7489756.1"/>
    </source>
</evidence>
<dbReference type="EMBL" id="WVUK01000064">
    <property type="protein sequence ID" value="KAF7489756.1"/>
    <property type="molecule type" value="Genomic_DNA"/>
</dbReference>
<keyword evidence="4" id="KW-1185">Reference proteome</keyword>
<accession>A0A834R6U2</accession>
<dbReference type="CDD" id="cd01650">
    <property type="entry name" value="RT_nLTR_like"/>
    <property type="match status" value="1"/>
</dbReference>
<dbReference type="AlphaFoldDB" id="A0A834R6U2"/>
<dbReference type="Gene3D" id="3.60.10.10">
    <property type="entry name" value="Endonuclease/exonuclease/phosphatase"/>
    <property type="match status" value="1"/>
</dbReference>
<feature type="domain" description="Reverse transcriptase" evidence="1">
    <location>
        <begin position="483"/>
        <end position="751"/>
    </location>
</feature>
<sequence length="964" mass="112574">MMFDKIIFHQQNLRKSSTATQELLSNLENTRNDIILMQEPYTRNSSTIFGFPSKSLIYHIDENSKPKTGIYLNNSSLYCKKLEDFTNAWMTSIEIQLNKSQLIISNVYIEPNTISSFHIDILKNLLTTHENVPLIITGDFNARHTMWHDRIINRHGEIIYELINDFNLYPHNDKNPTCLTINGTSIIDLTLTNHKAMPYVRNWTSRANQQTIFDHALIEFEYVSDQKIPQRIFNTTRRFNERKADWTKFRELINIETIHQISQNIEHTPTTNTIDQSILSLTKIIQNAAFHSMPTIKRSIYQKRSKWWDNELKCMQIVVRNKRHIFSKEKNQINRQFLYEEYKHFRNIYVKTIRKKKFEQWKIFLEEVHTNNTWGNTHKQIKLKLNPKTHSLPILDDFPSNEHPKIIESLVNNMFPTQINSYHSEHHRTQASEQEYNITKEYIESLIMKSSSQKAPGNDNITYSMLKAVREIISELLAKIFNKCLNIGYFPRQWKKATLIIFPKPNKSDYHCFLNYRPISLLPSLGKILEKILQNEIQKFLIENNKINPQQHGFTPNKSTITALHAIKNKILSEKRSKLTSLITIDFTGAFDSADWSIILDNMHQLQIPQHLIQMMHSYFHHRTITMKYNTIEYSKVLTKGCPQGSPLSPLLWNILINKLLDSFNITNASIYAYADDLTVICSATNLSDLHSSLTRSLEFIYSFSLDNNLKINFTKTNIMNFHKKSFNHPIIIDSNIIEFVNNIKILGIVFENHFSKSKINFTTHIKNVINKTTKIKNIMFNYCRNTFGIDNKKRIVLFKGLIRPILTYGSEIWSDHINKKQKNNLESLQHQFLKNSIMGFKTISKTCAQSLTKTLLLQTHIDIKGMKFFITTISKESTPMISRPTFKILREPNSSKISLLQIKIFSHSLYITSFQNSSGPVFTLLSFSPDMARLQNIYIGCESSTIIHAPVTVHPSKILLIYY</sequence>
<reference evidence="2" key="2">
    <citation type="submission" date="2020-01" db="EMBL/GenBank/DDBJ databases">
        <authorList>
            <person name="Korhonen P.K.K."/>
            <person name="Guangxu M.G."/>
            <person name="Wang T.W."/>
            <person name="Stroehlein A.J.S."/>
            <person name="Young N.D."/>
            <person name="Ang C.-S.A."/>
            <person name="Fernando D.W.F."/>
            <person name="Lu H.L."/>
            <person name="Taylor S.T."/>
            <person name="Ehtesham M.E.M."/>
            <person name="Najaraj S.H.N."/>
            <person name="Harsha G.H.G."/>
            <person name="Madugundu A.M."/>
            <person name="Renuse S.R."/>
            <person name="Holt D.H."/>
            <person name="Pandey A.P."/>
            <person name="Papenfuss A.P."/>
            <person name="Gasser R.B.G."/>
            <person name="Fischer K.F."/>
        </authorList>
    </citation>
    <scope>NUCLEOTIDE SEQUENCE</scope>
    <source>
        <strain evidence="2">SSS_KF_BRIS2020</strain>
    </source>
</reference>
<reference evidence="3" key="3">
    <citation type="submission" date="2022-06" db="UniProtKB">
        <authorList>
            <consortium name="EnsemblMetazoa"/>
        </authorList>
    </citation>
    <scope>IDENTIFICATION</scope>
</reference>
<organism evidence="2">
    <name type="scientific">Sarcoptes scabiei</name>
    <name type="common">Itch mite</name>
    <name type="synonym">Acarus scabiei</name>
    <dbReference type="NCBI Taxonomy" id="52283"/>
    <lineage>
        <taxon>Eukaryota</taxon>
        <taxon>Metazoa</taxon>
        <taxon>Ecdysozoa</taxon>
        <taxon>Arthropoda</taxon>
        <taxon>Chelicerata</taxon>
        <taxon>Arachnida</taxon>
        <taxon>Acari</taxon>
        <taxon>Acariformes</taxon>
        <taxon>Sarcoptiformes</taxon>
        <taxon>Astigmata</taxon>
        <taxon>Psoroptidia</taxon>
        <taxon>Sarcoptoidea</taxon>
        <taxon>Sarcoptidae</taxon>
        <taxon>Sarcoptinae</taxon>
        <taxon>Sarcoptes</taxon>
    </lineage>
</organism>
<dbReference type="OrthoDB" id="6515679at2759"/>
<protein>
    <submittedName>
        <fullName evidence="2">Retrovirus-related Pol polyprotein from type-1 retrotransposable element R1</fullName>
    </submittedName>
</protein>
<reference evidence="4" key="1">
    <citation type="journal article" date="2020" name="PLoS Negl. Trop. Dis.">
        <title>High-quality nuclear genome for Sarcoptes scabiei-A critical resource for a neglected parasite.</title>
        <authorList>
            <person name="Korhonen P.K."/>
            <person name="Gasser R.B."/>
            <person name="Ma G."/>
            <person name="Wang T."/>
            <person name="Stroehlein A.J."/>
            <person name="Young N.D."/>
            <person name="Ang C.S."/>
            <person name="Fernando D.D."/>
            <person name="Lu H.C."/>
            <person name="Taylor S."/>
            <person name="Reynolds S.L."/>
            <person name="Mofiz E."/>
            <person name="Najaraj S.H."/>
            <person name="Gowda H."/>
            <person name="Madugundu A."/>
            <person name="Renuse S."/>
            <person name="Holt D."/>
            <person name="Pandey A."/>
            <person name="Papenfuss A.T."/>
            <person name="Fischer K."/>
        </authorList>
    </citation>
    <scope>NUCLEOTIDE SEQUENCE [LARGE SCALE GENOMIC DNA]</scope>
</reference>
<evidence type="ECO:0000313" key="2">
    <source>
        <dbReference type="EMBL" id="KAF7489756.1"/>
    </source>
</evidence>
<name>A0A834R6U2_SARSC</name>
<dbReference type="PROSITE" id="PS50878">
    <property type="entry name" value="RT_POL"/>
    <property type="match status" value="1"/>
</dbReference>
<dbReference type="GO" id="GO:0071897">
    <property type="term" value="P:DNA biosynthetic process"/>
    <property type="evidence" value="ECO:0007669"/>
    <property type="project" value="UniProtKB-ARBA"/>
</dbReference>
<evidence type="ECO:0000313" key="4">
    <source>
        <dbReference type="Proteomes" id="UP000070412"/>
    </source>
</evidence>
<dbReference type="Pfam" id="PF14529">
    <property type="entry name" value="Exo_endo_phos_2"/>
    <property type="match status" value="1"/>
</dbReference>
<dbReference type="InterPro" id="IPR000477">
    <property type="entry name" value="RT_dom"/>
</dbReference>
<dbReference type="SUPFAM" id="SSF56672">
    <property type="entry name" value="DNA/RNA polymerases"/>
    <property type="match status" value="1"/>
</dbReference>
<proteinExistence type="predicted"/>
<dbReference type="Proteomes" id="UP000070412">
    <property type="component" value="Unassembled WGS sequence"/>
</dbReference>
<dbReference type="InterPro" id="IPR036691">
    <property type="entry name" value="Endo/exonu/phosph_ase_sf"/>
</dbReference>
<evidence type="ECO:0000259" key="1">
    <source>
        <dbReference type="PROSITE" id="PS50878"/>
    </source>
</evidence>
<dbReference type="SUPFAM" id="SSF56219">
    <property type="entry name" value="DNase I-like"/>
    <property type="match status" value="1"/>
</dbReference>
<gene>
    <name evidence="2" type="ORF">SSS_1561</name>
</gene>
<dbReference type="PANTHER" id="PTHR19446">
    <property type="entry name" value="REVERSE TRANSCRIPTASES"/>
    <property type="match status" value="1"/>
</dbReference>
<dbReference type="Pfam" id="PF00078">
    <property type="entry name" value="RVT_1"/>
    <property type="match status" value="1"/>
</dbReference>
<dbReference type="InterPro" id="IPR043502">
    <property type="entry name" value="DNA/RNA_pol_sf"/>
</dbReference>
<dbReference type="InterPro" id="IPR005135">
    <property type="entry name" value="Endo/exonuclease/phosphatase"/>
</dbReference>
<dbReference type="EnsemblMetazoa" id="SSS_1561s_mrna">
    <property type="protein sequence ID" value="KAF7489756.1"/>
    <property type="gene ID" value="SSS_1561"/>
</dbReference>